<feature type="region of interest" description="Disordered" evidence="2">
    <location>
        <begin position="1"/>
        <end position="43"/>
    </location>
</feature>
<evidence type="ECO:0000313" key="4">
    <source>
        <dbReference type="Proteomes" id="UP000515908"/>
    </source>
</evidence>
<feature type="coiled-coil region" evidence="1">
    <location>
        <begin position="61"/>
        <end position="88"/>
    </location>
</feature>
<accession>A0A7G2C4S9</accession>
<reference evidence="3 4" key="1">
    <citation type="submission" date="2020-08" db="EMBL/GenBank/DDBJ databases">
        <authorList>
            <person name="Newling K."/>
            <person name="Davey J."/>
            <person name="Forrester S."/>
        </authorList>
    </citation>
    <scope>NUCLEOTIDE SEQUENCE [LARGE SCALE GENOMIC DNA]</scope>
    <source>
        <strain evidence="4">Crithidia deanei Carvalho (ATCC PRA-265)</strain>
    </source>
</reference>
<name>A0A7G2C4S9_9TRYP</name>
<keyword evidence="1" id="KW-0175">Coiled coil</keyword>
<protein>
    <submittedName>
        <fullName evidence="3">Uncharacterized protein</fullName>
    </submittedName>
</protein>
<gene>
    <name evidence="3" type="ORF">ADEAN_000218100</name>
</gene>
<evidence type="ECO:0000256" key="1">
    <source>
        <dbReference type="SAM" id="Coils"/>
    </source>
</evidence>
<dbReference type="Proteomes" id="UP000515908">
    <property type="component" value="Chromosome 03"/>
</dbReference>
<feature type="compositionally biased region" description="Low complexity" evidence="2">
    <location>
        <begin position="34"/>
        <end position="43"/>
    </location>
</feature>
<proteinExistence type="predicted"/>
<organism evidence="3 4">
    <name type="scientific">Angomonas deanei</name>
    <dbReference type="NCBI Taxonomy" id="59799"/>
    <lineage>
        <taxon>Eukaryota</taxon>
        <taxon>Discoba</taxon>
        <taxon>Euglenozoa</taxon>
        <taxon>Kinetoplastea</taxon>
        <taxon>Metakinetoplastina</taxon>
        <taxon>Trypanosomatida</taxon>
        <taxon>Trypanosomatidae</taxon>
        <taxon>Strigomonadinae</taxon>
        <taxon>Angomonas</taxon>
    </lineage>
</organism>
<sequence length="100" mass="10961">MRQTRKPEGVTEQVTTQSASALAEKREEQKETPALAASAGQSATAALDDTTPLFKVLQAENARLKSDLWRANRKIDELKVAEMNAEEDLRISALGHADLK</sequence>
<dbReference type="AlphaFoldDB" id="A0A7G2C4S9"/>
<dbReference type="EMBL" id="LR877147">
    <property type="protein sequence ID" value="CAD2214730.1"/>
    <property type="molecule type" value="Genomic_DNA"/>
</dbReference>
<evidence type="ECO:0000256" key="2">
    <source>
        <dbReference type="SAM" id="MobiDB-lite"/>
    </source>
</evidence>
<keyword evidence="4" id="KW-1185">Reference proteome</keyword>
<evidence type="ECO:0000313" key="3">
    <source>
        <dbReference type="EMBL" id="CAD2214730.1"/>
    </source>
</evidence>
<dbReference type="VEuPathDB" id="TriTrypDB:ADEAN_000218100"/>